<keyword evidence="4" id="KW-1185">Reference proteome</keyword>
<evidence type="ECO:0000259" key="2">
    <source>
        <dbReference type="PROSITE" id="PS50943"/>
    </source>
</evidence>
<dbReference type="SMART" id="SM00530">
    <property type="entry name" value="HTH_XRE"/>
    <property type="match status" value="1"/>
</dbReference>
<dbReference type="HOGENOM" id="CLU_066192_44_1_9"/>
<dbReference type="InterPro" id="IPR001387">
    <property type="entry name" value="Cro/C1-type_HTH"/>
</dbReference>
<sequence>MKNHVKRLREERGLTQKELGEKVGVSRQAINAIEMGKFDPSIWLAYDLAHYFGISIEALFLFKEEDRK</sequence>
<dbReference type="OrthoDB" id="428540at2"/>
<dbReference type="PANTHER" id="PTHR46558:SF4">
    <property type="entry name" value="DNA-BIDING PHAGE PROTEIN"/>
    <property type="match status" value="1"/>
</dbReference>
<dbReference type="RefSeq" id="WP_015260596.1">
    <property type="nucleotide sequence ID" value="NC_019903.1"/>
</dbReference>
<organism evidence="3 4">
    <name type="scientific">Desulfitobacterium dichloroeliminans (strain LMG P-21439 / DCA1)</name>
    <dbReference type="NCBI Taxonomy" id="871963"/>
    <lineage>
        <taxon>Bacteria</taxon>
        <taxon>Bacillati</taxon>
        <taxon>Bacillota</taxon>
        <taxon>Clostridia</taxon>
        <taxon>Eubacteriales</taxon>
        <taxon>Desulfitobacteriaceae</taxon>
        <taxon>Desulfitobacterium</taxon>
    </lineage>
</organism>
<keyword evidence="1" id="KW-0238">DNA-binding</keyword>
<dbReference type="SUPFAM" id="SSF47413">
    <property type="entry name" value="lambda repressor-like DNA-binding domains"/>
    <property type="match status" value="1"/>
</dbReference>
<dbReference type="GO" id="GO:0003677">
    <property type="term" value="F:DNA binding"/>
    <property type="evidence" value="ECO:0007669"/>
    <property type="project" value="UniProtKB-KW"/>
</dbReference>
<evidence type="ECO:0000313" key="3">
    <source>
        <dbReference type="EMBL" id="AGA67589.1"/>
    </source>
</evidence>
<accession>L0F184</accession>
<dbReference type="InterPro" id="IPR010982">
    <property type="entry name" value="Lambda_DNA-bd_dom_sf"/>
</dbReference>
<proteinExistence type="predicted"/>
<dbReference type="CDD" id="cd00093">
    <property type="entry name" value="HTH_XRE"/>
    <property type="match status" value="1"/>
</dbReference>
<dbReference type="STRING" id="871963.Desdi_0014"/>
<dbReference type="AlphaFoldDB" id="L0F184"/>
<evidence type="ECO:0000313" key="4">
    <source>
        <dbReference type="Proteomes" id="UP000010797"/>
    </source>
</evidence>
<dbReference type="PROSITE" id="PS50943">
    <property type="entry name" value="HTH_CROC1"/>
    <property type="match status" value="1"/>
</dbReference>
<dbReference type="KEGG" id="ddl:Desdi_0014"/>
<gene>
    <name evidence="3" type="ordered locus">Desdi_0014</name>
</gene>
<dbReference type="eggNOG" id="COG1476">
    <property type="taxonomic scope" value="Bacteria"/>
</dbReference>
<evidence type="ECO:0000256" key="1">
    <source>
        <dbReference type="ARBA" id="ARBA00023125"/>
    </source>
</evidence>
<dbReference type="Proteomes" id="UP000010797">
    <property type="component" value="Chromosome"/>
</dbReference>
<dbReference type="PANTHER" id="PTHR46558">
    <property type="entry name" value="TRACRIPTIONAL REGULATORY PROTEIN-RELATED-RELATED"/>
    <property type="match status" value="1"/>
</dbReference>
<reference evidence="4" key="1">
    <citation type="submission" date="2012-02" db="EMBL/GenBank/DDBJ databases">
        <title>Complete sequence of Desulfitobacterium dichloroeliminans LMG P-21439.</title>
        <authorList>
            <person name="Lucas S."/>
            <person name="Han J."/>
            <person name="Lapidus A."/>
            <person name="Cheng J.-F."/>
            <person name="Goodwin L."/>
            <person name="Pitluck S."/>
            <person name="Peters L."/>
            <person name="Ovchinnikova G."/>
            <person name="Teshima H."/>
            <person name="Detter J.C."/>
            <person name="Han C."/>
            <person name="Tapia R."/>
            <person name="Land M."/>
            <person name="Hauser L."/>
            <person name="Kyrpides N."/>
            <person name="Ivanova N."/>
            <person name="Pagani I."/>
            <person name="Kruse T."/>
            <person name="de Vos W.M."/>
            <person name="Boon N."/>
            <person name="Smidt H."/>
            <person name="Woyke T."/>
        </authorList>
    </citation>
    <scope>NUCLEOTIDE SEQUENCE [LARGE SCALE GENOMIC DNA]</scope>
    <source>
        <strain evidence="4">LMG P-21439 / DCA1</strain>
    </source>
</reference>
<protein>
    <submittedName>
        <fullName evidence="3">Putative transcriptional regulator</fullName>
    </submittedName>
</protein>
<dbReference type="Pfam" id="PF01381">
    <property type="entry name" value="HTH_3"/>
    <property type="match status" value="1"/>
</dbReference>
<name>L0F184_DESDL</name>
<dbReference type="EMBL" id="CP003344">
    <property type="protein sequence ID" value="AGA67589.1"/>
    <property type="molecule type" value="Genomic_DNA"/>
</dbReference>
<dbReference type="Gene3D" id="1.10.260.40">
    <property type="entry name" value="lambda repressor-like DNA-binding domains"/>
    <property type="match status" value="1"/>
</dbReference>
<feature type="domain" description="HTH cro/C1-type" evidence="2">
    <location>
        <begin position="5"/>
        <end position="59"/>
    </location>
</feature>